<feature type="domain" description="Arrestin C-terminal-like" evidence="2">
    <location>
        <begin position="195"/>
        <end position="419"/>
    </location>
</feature>
<feature type="region of interest" description="Disordered" evidence="1">
    <location>
        <begin position="287"/>
        <end position="353"/>
    </location>
</feature>
<feature type="compositionally biased region" description="Pro residues" evidence="1">
    <location>
        <begin position="301"/>
        <end position="314"/>
    </location>
</feature>
<feature type="region of interest" description="Disordered" evidence="1">
    <location>
        <begin position="574"/>
        <end position="611"/>
    </location>
</feature>
<dbReference type="EMBL" id="QPFP01000004">
    <property type="protein sequence ID" value="TEB37221.1"/>
    <property type="molecule type" value="Genomic_DNA"/>
</dbReference>
<feature type="region of interest" description="Disordered" evidence="1">
    <location>
        <begin position="650"/>
        <end position="829"/>
    </location>
</feature>
<feature type="compositionally biased region" description="Pro residues" evidence="1">
    <location>
        <begin position="780"/>
        <end position="800"/>
    </location>
</feature>
<feature type="compositionally biased region" description="Low complexity" evidence="1">
    <location>
        <begin position="315"/>
        <end position="333"/>
    </location>
</feature>
<reference evidence="3 4" key="1">
    <citation type="journal article" date="2019" name="Nat. Ecol. Evol.">
        <title>Megaphylogeny resolves global patterns of mushroom evolution.</title>
        <authorList>
            <person name="Varga T."/>
            <person name="Krizsan K."/>
            <person name="Foldi C."/>
            <person name="Dima B."/>
            <person name="Sanchez-Garcia M."/>
            <person name="Sanchez-Ramirez S."/>
            <person name="Szollosi G.J."/>
            <person name="Szarkandi J.G."/>
            <person name="Papp V."/>
            <person name="Albert L."/>
            <person name="Andreopoulos W."/>
            <person name="Angelini C."/>
            <person name="Antonin V."/>
            <person name="Barry K.W."/>
            <person name="Bougher N.L."/>
            <person name="Buchanan P."/>
            <person name="Buyck B."/>
            <person name="Bense V."/>
            <person name="Catcheside P."/>
            <person name="Chovatia M."/>
            <person name="Cooper J."/>
            <person name="Damon W."/>
            <person name="Desjardin D."/>
            <person name="Finy P."/>
            <person name="Geml J."/>
            <person name="Haridas S."/>
            <person name="Hughes K."/>
            <person name="Justo A."/>
            <person name="Karasinski D."/>
            <person name="Kautmanova I."/>
            <person name="Kiss B."/>
            <person name="Kocsube S."/>
            <person name="Kotiranta H."/>
            <person name="LaButti K.M."/>
            <person name="Lechner B.E."/>
            <person name="Liimatainen K."/>
            <person name="Lipzen A."/>
            <person name="Lukacs Z."/>
            <person name="Mihaltcheva S."/>
            <person name="Morgado L.N."/>
            <person name="Niskanen T."/>
            <person name="Noordeloos M.E."/>
            <person name="Ohm R.A."/>
            <person name="Ortiz-Santana B."/>
            <person name="Ovrebo C."/>
            <person name="Racz N."/>
            <person name="Riley R."/>
            <person name="Savchenko A."/>
            <person name="Shiryaev A."/>
            <person name="Soop K."/>
            <person name="Spirin V."/>
            <person name="Szebenyi C."/>
            <person name="Tomsovsky M."/>
            <person name="Tulloss R.E."/>
            <person name="Uehling J."/>
            <person name="Grigoriev I.V."/>
            <person name="Vagvolgyi C."/>
            <person name="Papp T."/>
            <person name="Martin F.M."/>
            <person name="Miettinen O."/>
            <person name="Hibbett D.S."/>
            <person name="Nagy L.G."/>
        </authorList>
    </citation>
    <scope>NUCLEOTIDE SEQUENCE [LARGE SCALE GENOMIC DNA]</scope>
    <source>
        <strain evidence="3 4">FP101781</strain>
    </source>
</reference>
<accession>A0A4Y7TTB4</accession>
<feature type="compositionally biased region" description="Polar residues" evidence="1">
    <location>
        <begin position="1"/>
        <end position="12"/>
    </location>
</feature>
<dbReference type="Gene3D" id="2.60.40.640">
    <property type="match status" value="1"/>
</dbReference>
<feature type="compositionally biased region" description="Low complexity" evidence="1">
    <location>
        <begin position="722"/>
        <end position="742"/>
    </location>
</feature>
<feature type="compositionally biased region" description="Polar residues" evidence="1">
    <location>
        <begin position="803"/>
        <end position="820"/>
    </location>
</feature>
<feature type="compositionally biased region" description="Low complexity" evidence="1">
    <location>
        <begin position="666"/>
        <end position="676"/>
    </location>
</feature>
<evidence type="ECO:0000256" key="1">
    <source>
        <dbReference type="SAM" id="MobiDB-lite"/>
    </source>
</evidence>
<evidence type="ECO:0000259" key="2">
    <source>
        <dbReference type="SMART" id="SM01017"/>
    </source>
</evidence>
<comment type="caution">
    <text evidence="3">The sequence shown here is derived from an EMBL/GenBank/DDBJ whole genome shotgun (WGS) entry which is preliminary data.</text>
</comment>
<dbReference type="Proteomes" id="UP000298030">
    <property type="component" value="Unassembled WGS sequence"/>
</dbReference>
<keyword evidence="4" id="KW-1185">Reference proteome</keyword>
<dbReference type="STRING" id="71717.A0A4Y7TTB4"/>
<dbReference type="SMART" id="SM01017">
    <property type="entry name" value="Arrestin_C"/>
    <property type="match status" value="1"/>
</dbReference>
<dbReference type="InterPro" id="IPR011021">
    <property type="entry name" value="Arrestin-like_N"/>
</dbReference>
<feature type="compositionally biased region" description="Polar residues" evidence="1">
    <location>
        <begin position="757"/>
        <end position="766"/>
    </location>
</feature>
<feature type="region of interest" description="Disordered" evidence="1">
    <location>
        <begin position="1"/>
        <end position="23"/>
    </location>
</feature>
<evidence type="ECO:0000313" key="4">
    <source>
        <dbReference type="Proteomes" id="UP000298030"/>
    </source>
</evidence>
<sequence length="1029" mass="110860">MPSSSLYHNATEQDGEPHLDQHAMPKDKPYIDVLLDAPFLTLKGTGPDVEPTRLSGNVMLYLTEATSIKEITLQFRGKARLPVPVNDSLINSTSSLTYIICHHDWSFLEGTNRHARTLKAGRHFFPFQLEVGGSLPSSIATNVLGGASIAYKLRAVAVRPFLAHNLQCMVAVPLLRSFSSESLEYQQTLEIENTWPGKIMYSVSLPQKAWAMGDKLGTLVKLSPITKGVVVESILTNIVEITKIYARSGKQEHSRVVASSRHDFIEGRPVLIESNKPWLVIGQASPMISRRGSPPTSTANTPPPSAPPTQPPSTAPSIINIPPLQLSSSSPSQARVEEPSTSSLPAAPPNEDEPIVSSDIVTVLFLPIPDGENDIVPSHTLEPIIINHRVRWSIYIRNPDSHVSELRCSLPVTIMHKELIQEVRAYTRGSRRSVLAPGLDNAPIDDGDELLAGAGVEEVVDTVEDRELPSYTAHVRDRIANMFLPEAATMRITNPWVINGTSPVSPSSAAFMESAQGQFALGEDRPAPPLVNTHDAMSIFAHAYNPELNASSSSTTIPTIPLVSVTSLPANLSGGPYTPPLHGVNNSHPSSSVTSPRNGRNTSHPSSGYNTPLEVASHIMAHLPHAPGSGESTPLDWINCELMMSVSEDPRARFQPPPEPSHAHSRGPSRGPSRASSPERRTTSRSSSPAHGEHGHHQKSFGGFFKGAMKGLSFTKHHGHSPHSLPWTSHSSSSHQSSSSSDHPAHDSRPAPFAPRPTSSRQNSLVAVSPDPAMAHTYIPPQPPSRPPSRPGSPFTPPPRISGTFSPGVSLPRSHSTSAFPISPISPLIPTTNDAMLHRAFTEVPDYAIASKGFIGGVPPLSSLQGLPSYEESARQGDRYRHLVPPVRTATPDPISASRTGGIGGVQAGLSQVPVASSSALSDDRRVMSDSDLARRFQGLGTTTDMLNGRDADGEIGAAEDAVEDDGIHMRGRRGTVMTRREKSTEDDGIQMRGRGGTVMIRREDPSEDDSGILMGRRRTVMARREDAT</sequence>
<dbReference type="SUPFAM" id="SSF81296">
    <property type="entry name" value="E set domains"/>
    <property type="match status" value="1"/>
</dbReference>
<dbReference type="Pfam" id="PF00339">
    <property type="entry name" value="Arrestin_N"/>
    <property type="match status" value="1"/>
</dbReference>
<dbReference type="OrthoDB" id="2333384at2759"/>
<evidence type="ECO:0000313" key="3">
    <source>
        <dbReference type="EMBL" id="TEB37221.1"/>
    </source>
</evidence>
<dbReference type="InterPro" id="IPR011022">
    <property type="entry name" value="Arrestin_C-like"/>
</dbReference>
<dbReference type="InterPro" id="IPR014756">
    <property type="entry name" value="Ig_E-set"/>
</dbReference>
<organism evidence="3 4">
    <name type="scientific">Coprinellus micaceus</name>
    <name type="common">Glistening ink-cap mushroom</name>
    <name type="synonym">Coprinus micaceus</name>
    <dbReference type="NCBI Taxonomy" id="71717"/>
    <lineage>
        <taxon>Eukaryota</taxon>
        <taxon>Fungi</taxon>
        <taxon>Dikarya</taxon>
        <taxon>Basidiomycota</taxon>
        <taxon>Agaricomycotina</taxon>
        <taxon>Agaricomycetes</taxon>
        <taxon>Agaricomycetidae</taxon>
        <taxon>Agaricales</taxon>
        <taxon>Agaricineae</taxon>
        <taxon>Psathyrellaceae</taxon>
        <taxon>Coprinellus</taxon>
    </lineage>
</organism>
<proteinExistence type="predicted"/>
<gene>
    <name evidence="3" type="ORF">FA13DRAFT_892211</name>
</gene>
<name>A0A4Y7TTB4_COPMI</name>
<feature type="compositionally biased region" description="Polar residues" evidence="1">
    <location>
        <begin position="584"/>
        <end position="610"/>
    </location>
</feature>
<dbReference type="AlphaFoldDB" id="A0A4Y7TTB4"/>
<protein>
    <recommendedName>
        <fullName evidence="2">Arrestin C-terminal-like domain-containing protein</fullName>
    </recommendedName>
</protein>
<dbReference type="InterPro" id="IPR014752">
    <property type="entry name" value="Arrestin-like_C"/>
</dbReference>
<feature type="region of interest" description="Disordered" evidence="1">
    <location>
        <begin position="975"/>
        <end position="1015"/>
    </location>
</feature>